<organism evidence="1">
    <name type="scientific">uncultured Caudovirales phage</name>
    <dbReference type="NCBI Taxonomy" id="2100421"/>
    <lineage>
        <taxon>Viruses</taxon>
        <taxon>Duplodnaviria</taxon>
        <taxon>Heunggongvirae</taxon>
        <taxon>Uroviricota</taxon>
        <taxon>Caudoviricetes</taxon>
        <taxon>Peduoviridae</taxon>
        <taxon>Maltschvirus</taxon>
        <taxon>Maltschvirus maltsch</taxon>
    </lineage>
</organism>
<dbReference type="EMBL" id="LR796586">
    <property type="protein sequence ID" value="CAB4152647.1"/>
    <property type="molecule type" value="Genomic_DNA"/>
</dbReference>
<sequence length="508" mass="54458">MAQVNYTARDYDSLRTELINVVKARVPQWTADDAADFTLALVESFAYMGDLTSYYIDRAANEATIKTATQKKSLLNFAETIGYKPSGPTPARVVLTFKNNSNTQYVDIPVGTQAVGYLSQGLFTEAYYETLQSVTQLAPGASVDVPAIEGSTSTASNRDPLTYKVLPVSLGTSNGYAYTEKTISAGGVVDGSVIVYVGQGVSFRRWTYVTNMSEYGPNDKVYSTRLNADNSTTILFGDGINGQIPESGDPISAVYRSSTGSYGNIVAKQITTIEFIPGLATPPSYLSVTNNDAAFGGADGENLEMIRRNLTNALNTRNRCVTLADYEQLALTVPGTYRTSASSSVYTSVNLYLQPDNDYSTTPGLVLGSPTSAWSLLATKVHDILDNRSPANTTISIFPPEYVGLKLEVSLVIGPAYKQRDIKIAAARAILDLNTGLFSFTNYGFASNVTQSEIIATLMAIPGVLQVDIDALYRDGDSPAIGNITMAISEIPYLESTSLTVNVSGGIA</sequence>
<gene>
    <name evidence="1" type="ORF">UFOVP621_20</name>
</gene>
<proteinExistence type="predicted"/>
<reference evidence="1" key="1">
    <citation type="submission" date="2020-04" db="EMBL/GenBank/DDBJ databases">
        <authorList>
            <person name="Chiriac C."/>
            <person name="Salcher M."/>
            <person name="Ghai R."/>
            <person name="Kavagutti S V."/>
        </authorList>
    </citation>
    <scope>NUCLEOTIDE SEQUENCE</scope>
</reference>
<name>A0A6J5N2Q8_9CAUD</name>
<accession>A0A6J5N2Q8</accession>
<protein>
    <submittedName>
        <fullName evidence="1">Baseplate protein J-like</fullName>
    </submittedName>
</protein>
<evidence type="ECO:0000313" key="1">
    <source>
        <dbReference type="EMBL" id="CAB4152647.1"/>
    </source>
</evidence>